<sequence>MVDIPDVDRIAKLMESRWGVERLPRLVSEFLRMKFEQQRDAFDAAIESGDQDRISDIGAGMIRAWEKLDEVARQEGHRSLPDTIWTVKHPGTGKVVGIYNGNVSLMELRDVAEASFPLEDLAKFIPNVLVNALEAFPGSEVSDVRDREALDDEIPF</sequence>
<reference evidence="1" key="2">
    <citation type="submission" date="2015-03" db="EMBL/GenBank/DDBJ databases">
        <authorList>
            <person name="Chow C.-E.T."/>
            <person name="Winget D.M."/>
            <person name="White R.A.III."/>
            <person name="Hallam S.J."/>
            <person name="Suttle C.A."/>
        </authorList>
    </citation>
    <scope>NUCLEOTIDE SEQUENCE</scope>
    <source>
        <strain evidence="1">H4084944</strain>
    </source>
</reference>
<evidence type="ECO:0000313" key="1">
    <source>
        <dbReference type="EMBL" id="AKH47292.1"/>
    </source>
</evidence>
<protein>
    <submittedName>
        <fullName evidence="1">Uncharacterized protein</fullName>
    </submittedName>
</protein>
<reference evidence="1" key="1">
    <citation type="journal article" date="2015" name="Front. Microbiol.">
        <title>Combining genomic sequencing methods to explore viral diversity and reveal potential virus-host interactions.</title>
        <authorList>
            <person name="Chow C.E."/>
            <person name="Winget D.M."/>
            <person name="White R.A.III."/>
            <person name="Hallam S.J."/>
            <person name="Suttle C.A."/>
        </authorList>
    </citation>
    <scope>NUCLEOTIDE SEQUENCE</scope>
    <source>
        <strain evidence="1">H4084944</strain>
    </source>
</reference>
<dbReference type="EMBL" id="KR029590">
    <property type="protein sequence ID" value="AKH47292.1"/>
    <property type="molecule type" value="Genomic_DNA"/>
</dbReference>
<organism evidence="1">
    <name type="scientific">uncultured marine virus</name>
    <dbReference type="NCBI Taxonomy" id="186617"/>
    <lineage>
        <taxon>Viruses</taxon>
        <taxon>environmental samples</taxon>
    </lineage>
</organism>
<proteinExistence type="predicted"/>
<accession>A0A0F7L767</accession>
<name>A0A0F7L767_9VIRU</name>